<dbReference type="NCBIfam" id="TIGR00374">
    <property type="entry name" value="flippase-like domain"/>
    <property type="match status" value="1"/>
</dbReference>
<feature type="transmembrane region" description="Helical" evidence="7">
    <location>
        <begin position="171"/>
        <end position="192"/>
    </location>
</feature>
<proteinExistence type="predicted"/>
<evidence type="ECO:0000256" key="4">
    <source>
        <dbReference type="ARBA" id="ARBA00022989"/>
    </source>
</evidence>
<evidence type="ECO:0000256" key="7">
    <source>
        <dbReference type="SAM" id="Phobius"/>
    </source>
</evidence>
<evidence type="ECO:0000313" key="9">
    <source>
        <dbReference type="Proteomes" id="UP000293874"/>
    </source>
</evidence>
<dbReference type="Proteomes" id="UP000293874">
    <property type="component" value="Unassembled WGS sequence"/>
</dbReference>
<feature type="transmembrane region" description="Helical" evidence="7">
    <location>
        <begin position="46"/>
        <end position="62"/>
    </location>
</feature>
<keyword evidence="4 7" id="KW-1133">Transmembrane helix</keyword>
<evidence type="ECO:0000256" key="3">
    <source>
        <dbReference type="ARBA" id="ARBA00022692"/>
    </source>
</evidence>
<feature type="transmembrane region" description="Helical" evidence="7">
    <location>
        <begin position="261"/>
        <end position="284"/>
    </location>
</feature>
<feature type="region of interest" description="Disordered" evidence="6">
    <location>
        <begin position="336"/>
        <end position="362"/>
    </location>
</feature>
<gene>
    <name evidence="8" type="ORF">EV199_2287</name>
</gene>
<feature type="transmembrane region" description="Helical" evidence="7">
    <location>
        <begin position="7"/>
        <end position="26"/>
    </location>
</feature>
<organism evidence="8 9">
    <name type="scientific">Pseudobacter ginsenosidimutans</name>
    <dbReference type="NCBI Taxonomy" id="661488"/>
    <lineage>
        <taxon>Bacteria</taxon>
        <taxon>Pseudomonadati</taxon>
        <taxon>Bacteroidota</taxon>
        <taxon>Chitinophagia</taxon>
        <taxon>Chitinophagales</taxon>
        <taxon>Chitinophagaceae</taxon>
        <taxon>Pseudobacter</taxon>
    </lineage>
</organism>
<sequence length="362" mass="40367">MNKKIKSLIQYAIILALVVFLVWWSLASIKPDQWPLIKHSLTHANYWLLVPVVVALLASHLSRAIRWKILMEPLGYKPRLSNTYMAVLIGYMANLAVPRLGEVLKCTVLARYEKVPADKMVGTIVAERAFDLVCLVIVMVITIITQTDLIGDFLYGMMTDTFGSKTQSISISRILILVGILAALAAGAIFIFKKFSHVGFIRKIRKVIDGIWQGLTSVRLVKKKGWFIFHSLFIWAMYLMSVQIGMYALTETAGFGIKASMAVLFSGSIAMIITPSGIGAYPILVSKTMKLYGLNEAYGQAFGWLLWTVQFFQMLLCGVVALILLPWLNKQKDDHEITSGNRHQDHQPGNSKATDSPVEAAQ</sequence>
<name>A0A4Q7N5R0_9BACT</name>
<evidence type="ECO:0000313" key="8">
    <source>
        <dbReference type="EMBL" id="RZS76403.1"/>
    </source>
</evidence>
<keyword evidence="2" id="KW-1003">Cell membrane</keyword>
<keyword evidence="3 7" id="KW-0812">Transmembrane</keyword>
<feature type="transmembrane region" description="Helical" evidence="7">
    <location>
        <begin position="227"/>
        <end position="249"/>
    </location>
</feature>
<dbReference type="InterPro" id="IPR022791">
    <property type="entry name" value="L-PG_synthase/AglD"/>
</dbReference>
<feature type="compositionally biased region" description="Basic and acidic residues" evidence="6">
    <location>
        <begin position="336"/>
        <end position="346"/>
    </location>
</feature>
<keyword evidence="5 7" id="KW-0472">Membrane</keyword>
<comment type="subcellular location">
    <subcellularLocation>
        <location evidence="1">Cell membrane</location>
        <topology evidence="1">Multi-pass membrane protein</topology>
    </subcellularLocation>
</comment>
<accession>A0A4Q7N5R0</accession>
<reference evidence="8 9" key="1">
    <citation type="submission" date="2019-02" db="EMBL/GenBank/DDBJ databases">
        <title>Genomic Encyclopedia of Type Strains, Phase IV (KMG-IV): sequencing the most valuable type-strain genomes for metagenomic binning, comparative biology and taxonomic classification.</title>
        <authorList>
            <person name="Goeker M."/>
        </authorList>
    </citation>
    <scope>NUCLEOTIDE SEQUENCE [LARGE SCALE GENOMIC DNA]</scope>
    <source>
        <strain evidence="8 9">DSM 18116</strain>
    </source>
</reference>
<dbReference type="PANTHER" id="PTHR39087:SF2">
    <property type="entry name" value="UPF0104 MEMBRANE PROTEIN MJ1595"/>
    <property type="match status" value="1"/>
</dbReference>
<evidence type="ECO:0000256" key="2">
    <source>
        <dbReference type="ARBA" id="ARBA00022475"/>
    </source>
</evidence>
<evidence type="ECO:0000256" key="1">
    <source>
        <dbReference type="ARBA" id="ARBA00004651"/>
    </source>
</evidence>
<dbReference type="OrthoDB" id="9812094at2"/>
<evidence type="ECO:0008006" key="10">
    <source>
        <dbReference type="Google" id="ProtNLM"/>
    </source>
</evidence>
<evidence type="ECO:0000256" key="6">
    <source>
        <dbReference type="SAM" id="MobiDB-lite"/>
    </source>
</evidence>
<dbReference type="GO" id="GO:0005886">
    <property type="term" value="C:plasma membrane"/>
    <property type="evidence" value="ECO:0007669"/>
    <property type="project" value="UniProtKB-SubCell"/>
</dbReference>
<dbReference type="PANTHER" id="PTHR39087">
    <property type="entry name" value="UPF0104 MEMBRANE PROTEIN MJ1595"/>
    <property type="match status" value="1"/>
</dbReference>
<dbReference type="RefSeq" id="WP_130540703.1">
    <property type="nucleotide sequence ID" value="NZ_CP042431.1"/>
</dbReference>
<feature type="transmembrane region" description="Helical" evidence="7">
    <location>
        <begin position="304"/>
        <end position="328"/>
    </location>
</feature>
<feature type="transmembrane region" description="Helical" evidence="7">
    <location>
        <begin position="129"/>
        <end position="150"/>
    </location>
</feature>
<dbReference type="Pfam" id="PF03706">
    <property type="entry name" value="LPG_synthase_TM"/>
    <property type="match status" value="1"/>
</dbReference>
<comment type="caution">
    <text evidence="8">The sequence shown here is derived from an EMBL/GenBank/DDBJ whole genome shotgun (WGS) entry which is preliminary data.</text>
</comment>
<evidence type="ECO:0000256" key="5">
    <source>
        <dbReference type="ARBA" id="ARBA00023136"/>
    </source>
</evidence>
<keyword evidence="9" id="KW-1185">Reference proteome</keyword>
<dbReference type="AlphaFoldDB" id="A0A4Q7N5R0"/>
<dbReference type="EMBL" id="SGXA01000001">
    <property type="protein sequence ID" value="RZS76403.1"/>
    <property type="molecule type" value="Genomic_DNA"/>
</dbReference>
<protein>
    <recommendedName>
        <fullName evidence="10">Lysylphosphatidylglycerol synthase-like protein</fullName>
    </recommendedName>
</protein>